<evidence type="ECO:0000256" key="6">
    <source>
        <dbReference type="ARBA" id="ARBA00022989"/>
    </source>
</evidence>
<dbReference type="InterPro" id="IPR017588">
    <property type="entry name" value="UacT-like"/>
</dbReference>
<evidence type="ECO:0000256" key="1">
    <source>
        <dbReference type="ARBA" id="ARBA00004651"/>
    </source>
</evidence>
<keyword evidence="7 8" id="KW-0472">Membrane</keyword>
<keyword evidence="6 8" id="KW-1133">Transmembrane helix</keyword>
<keyword evidence="4" id="KW-1003">Cell membrane</keyword>
<dbReference type="InterPro" id="IPR006043">
    <property type="entry name" value="NCS2"/>
</dbReference>
<gene>
    <name evidence="9" type="ORF">ABS648_05470</name>
</gene>
<feature type="transmembrane region" description="Helical" evidence="8">
    <location>
        <begin position="131"/>
        <end position="153"/>
    </location>
</feature>
<evidence type="ECO:0000256" key="4">
    <source>
        <dbReference type="ARBA" id="ARBA00022475"/>
    </source>
</evidence>
<sequence>MNSAVHPVDQILPLRQMLTLGLQHMAVSYIGAIAVPLIVASALKMSQPDTVLLISTTLFCCGIATLMQTLGFWKFGVRLPILQGAAFSSVGPVIAIGSNPDVGVAGICGAVIGAGVFTMLVAPWVGRLRRLFPPVVTGCIVTVIGLQLFPIAYEWAGGGRNHSDFGAPGFLLVTLVVLAVILLVTRYGSPLLRNMSVLIGMLVGGGLAYALGMGNFHGVEEAPWLTVPVPFHFGVPTFALIPIATLVVVMIVQMVESMGLFVAIGDIVERPVEDRQVVAGLRANGLSSAIAGMFAAFPFIAFMENVGLVILTGVRSRWVVAVSGLMMCTVALIPKAGAIIASMPTAALGGAAVAMFGVVAAAGIQTLAKVDYERNRYNVLIVGFTIAAALVPVLSPALFHQLPEWSQPFLHSSVVIACLVSVGLNAALNGIGVPEAASGKTLHDVL</sequence>
<dbReference type="EMBL" id="CP158373">
    <property type="protein sequence ID" value="XBY65218.1"/>
    <property type="molecule type" value="Genomic_DNA"/>
</dbReference>
<feature type="transmembrane region" description="Helical" evidence="8">
    <location>
        <begin position="20"/>
        <end position="39"/>
    </location>
</feature>
<comment type="similarity">
    <text evidence="2">Belongs to the nucleobase:cation symporter-2 (NCS2) (TC 2.A.40) family.</text>
</comment>
<keyword evidence="3" id="KW-0813">Transport</keyword>
<dbReference type="PANTHER" id="PTHR42810">
    <property type="entry name" value="PURINE PERMEASE C1399.01C-RELATED"/>
    <property type="match status" value="1"/>
</dbReference>
<feature type="transmembrane region" description="Helical" evidence="8">
    <location>
        <begin position="409"/>
        <end position="428"/>
    </location>
</feature>
<feature type="transmembrane region" description="Helical" evidence="8">
    <location>
        <begin position="345"/>
        <end position="365"/>
    </location>
</feature>
<protein>
    <submittedName>
        <fullName evidence="9">Nucleobase:cation symporter-2 family protein</fullName>
    </submittedName>
</protein>
<feature type="transmembrane region" description="Helical" evidence="8">
    <location>
        <begin position="285"/>
        <end position="303"/>
    </location>
</feature>
<dbReference type="InterPro" id="IPR006042">
    <property type="entry name" value="Xan_ur_permease"/>
</dbReference>
<evidence type="ECO:0000256" key="2">
    <source>
        <dbReference type="ARBA" id="ARBA00008821"/>
    </source>
</evidence>
<dbReference type="RefSeq" id="WP_350447815.1">
    <property type="nucleotide sequence ID" value="NZ_CP158373.1"/>
</dbReference>
<feature type="transmembrane region" description="Helical" evidence="8">
    <location>
        <begin position="102"/>
        <end position="124"/>
    </location>
</feature>
<feature type="transmembrane region" description="Helical" evidence="8">
    <location>
        <begin position="315"/>
        <end position="333"/>
    </location>
</feature>
<organism evidence="9">
    <name type="scientific">Pseudomonas solani</name>
    <dbReference type="NCBI Taxonomy" id="2731552"/>
    <lineage>
        <taxon>Bacteria</taxon>
        <taxon>Pseudomonadati</taxon>
        <taxon>Pseudomonadota</taxon>
        <taxon>Gammaproteobacteria</taxon>
        <taxon>Pseudomonadales</taxon>
        <taxon>Pseudomonadaceae</taxon>
        <taxon>Pseudomonas</taxon>
    </lineage>
</organism>
<comment type="subcellular location">
    <subcellularLocation>
        <location evidence="1">Cell membrane</location>
        <topology evidence="1">Multi-pass membrane protein</topology>
    </subcellularLocation>
</comment>
<feature type="transmembrane region" description="Helical" evidence="8">
    <location>
        <begin position="377"/>
        <end position="397"/>
    </location>
</feature>
<dbReference type="Pfam" id="PF00860">
    <property type="entry name" value="Xan_ur_permease"/>
    <property type="match status" value="1"/>
</dbReference>
<evidence type="ECO:0000256" key="5">
    <source>
        <dbReference type="ARBA" id="ARBA00022692"/>
    </source>
</evidence>
<name>A0AAU7Y5H6_9PSED</name>
<evidence type="ECO:0000256" key="3">
    <source>
        <dbReference type="ARBA" id="ARBA00022448"/>
    </source>
</evidence>
<proteinExistence type="inferred from homology"/>
<dbReference type="GO" id="GO:0005886">
    <property type="term" value="C:plasma membrane"/>
    <property type="evidence" value="ECO:0007669"/>
    <property type="project" value="UniProtKB-SubCell"/>
</dbReference>
<keyword evidence="5 8" id="KW-0812">Transmembrane</keyword>
<dbReference type="NCBIfam" id="NF037981">
    <property type="entry name" value="NCS2_1"/>
    <property type="match status" value="1"/>
</dbReference>
<feature type="transmembrane region" description="Helical" evidence="8">
    <location>
        <begin position="197"/>
        <end position="218"/>
    </location>
</feature>
<dbReference type="GO" id="GO:0042907">
    <property type="term" value="F:xanthine transmembrane transporter activity"/>
    <property type="evidence" value="ECO:0007669"/>
    <property type="project" value="TreeGrafter"/>
</dbReference>
<reference evidence="9" key="1">
    <citation type="submission" date="2023-08" db="EMBL/GenBank/DDBJ databases">
        <title>Increased levels of nutrients transform a symbiont into a lethal pathobiont.</title>
        <authorList>
            <person name="Lachnit T."/>
            <person name="Ulrich L."/>
            <person name="Willmer F.M."/>
            <person name="Hasenbein T."/>
            <person name="Steiner L.X."/>
            <person name="Wolters M."/>
            <person name="Herbst E.M."/>
            <person name="Deines P."/>
        </authorList>
    </citation>
    <scope>NUCLEOTIDE SEQUENCE</scope>
    <source>
        <strain evidence="9">T3</strain>
    </source>
</reference>
<feature type="transmembrane region" description="Helical" evidence="8">
    <location>
        <begin position="238"/>
        <end position="264"/>
    </location>
</feature>
<feature type="transmembrane region" description="Helical" evidence="8">
    <location>
        <begin position="51"/>
        <end position="73"/>
    </location>
</feature>
<dbReference type="PANTHER" id="PTHR42810:SF4">
    <property type="entry name" value="URIC ACID TRANSPORTER UACT"/>
    <property type="match status" value="1"/>
</dbReference>
<evidence type="ECO:0000256" key="8">
    <source>
        <dbReference type="SAM" id="Phobius"/>
    </source>
</evidence>
<evidence type="ECO:0000313" key="9">
    <source>
        <dbReference type="EMBL" id="XBY65218.1"/>
    </source>
</evidence>
<dbReference type="AlphaFoldDB" id="A0AAU7Y5H6"/>
<evidence type="ECO:0000256" key="7">
    <source>
        <dbReference type="ARBA" id="ARBA00023136"/>
    </source>
</evidence>
<dbReference type="NCBIfam" id="TIGR03173">
    <property type="entry name" value="pbuX"/>
    <property type="match status" value="1"/>
</dbReference>
<dbReference type="NCBIfam" id="TIGR00801">
    <property type="entry name" value="ncs2"/>
    <property type="match status" value="1"/>
</dbReference>
<feature type="transmembrane region" description="Helical" evidence="8">
    <location>
        <begin position="165"/>
        <end position="185"/>
    </location>
</feature>
<accession>A0AAU7Y5H6</accession>